<evidence type="ECO:0000313" key="1">
    <source>
        <dbReference type="EMBL" id="VVA93086.1"/>
    </source>
</evidence>
<dbReference type="EMBL" id="CABITT030000001">
    <property type="protein sequence ID" value="VVA93086.1"/>
    <property type="molecule type" value="Genomic_DNA"/>
</dbReference>
<reference evidence="1" key="1">
    <citation type="submission" date="2019-07" db="EMBL/GenBank/DDBJ databases">
        <authorList>
            <person name="Dittberner H."/>
        </authorList>
    </citation>
    <scope>NUCLEOTIDE SEQUENCE [LARGE SCALE GENOMIC DNA]</scope>
</reference>
<proteinExistence type="predicted"/>
<comment type="caution">
    <text evidence="1">The sequence shown here is derived from an EMBL/GenBank/DDBJ whole genome shotgun (WGS) entry which is preliminary data.</text>
</comment>
<name>A0A565AUK7_9BRAS</name>
<protein>
    <submittedName>
        <fullName evidence="1">Uncharacterized protein</fullName>
    </submittedName>
</protein>
<evidence type="ECO:0000313" key="2">
    <source>
        <dbReference type="Proteomes" id="UP000489600"/>
    </source>
</evidence>
<dbReference type="AlphaFoldDB" id="A0A565AUK7"/>
<gene>
    <name evidence="1" type="ORF">ANE_LOCUS3531</name>
</gene>
<keyword evidence="2" id="KW-1185">Reference proteome</keyword>
<organism evidence="1 2">
    <name type="scientific">Arabis nemorensis</name>
    <dbReference type="NCBI Taxonomy" id="586526"/>
    <lineage>
        <taxon>Eukaryota</taxon>
        <taxon>Viridiplantae</taxon>
        <taxon>Streptophyta</taxon>
        <taxon>Embryophyta</taxon>
        <taxon>Tracheophyta</taxon>
        <taxon>Spermatophyta</taxon>
        <taxon>Magnoliopsida</taxon>
        <taxon>eudicotyledons</taxon>
        <taxon>Gunneridae</taxon>
        <taxon>Pentapetalae</taxon>
        <taxon>rosids</taxon>
        <taxon>malvids</taxon>
        <taxon>Brassicales</taxon>
        <taxon>Brassicaceae</taxon>
        <taxon>Arabideae</taxon>
        <taxon>Arabis</taxon>
    </lineage>
</organism>
<accession>A0A565AUK7</accession>
<dbReference type="Proteomes" id="UP000489600">
    <property type="component" value="Unassembled WGS sequence"/>
</dbReference>
<sequence length="98" mass="10537">MSDDVVSEGETSESSTAVVGGYVDGVEISGDVNGGGERNSELVVDGREEIDGGDAAEETTMVARTRRRWLQVIIGKSNRRRSRYGENLWNLSSSLGSN</sequence>